<dbReference type="PANTHER" id="PTHR33048">
    <property type="entry name" value="PTH11-LIKE INTEGRAL MEMBRANE PROTEIN (AFU_ORTHOLOGUE AFUA_5G11245)"/>
    <property type="match status" value="1"/>
</dbReference>
<feature type="transmembrane region" description="Helical" evidence="6">
    <location>
        <begin position="215"/>
        <end position="236"/>
    </location>
</feature>
<name>A0A2T3AB81_9PEZI</name>
<feature type="transmembrane region" description="Helical" evidence="6">
    <location>
        <begin position="181"/>
        <end position="203"/>
    </location>
</feature>
<evidence type="ECO:0000313" key="10">
    <source>
        <dbReference type="Proteomes" id="UP000241462"/>
    </source>
</evidence>
<evidence type="ECO:0000256" key="1">
    <source>
        <dbReference type="ARBA" id="ARBA00004141"/>
    </source>
</evidence>
<dbReference type="PANTHER" id="PTHR33048:SF167">
    <property type="entry name" value="INTEGRAL MEMBRANE PROTEIN"/>
    <property type="match status" value="1"/>
</dbReference>
<accession>A0A2T3AB81</accession>
<dbReference type="InParanoid" id="A0A2T3AB81"/>
<dbReference type="STRING" id="2025994.A0A2T3AB81"/>
<keyword evidence="3 6" id="KW-1133">Transmembrane helix</keyword>
<evidence type="ECO:0000256" key="3">
    <source>
        <dbReference type="ARBA" id="ARBA00022989"/>
    </source>
</evidence>
<evidence type="ECO:0000256" key="5">
    <source>
        <dbReference type="ARBA" id="ARBA00038359"/>
    </source>
</evidence>
<dbReference type="Proteomes" id="UP000241462">
    <property type="component" value="Unassembled WGS sequence"/>
</dbReference>
<evidence type="ECO:0000256" key="6">
    <source>
        <dbReference type="SAM" id="Phobius"/>
    </source>
</evidence>
<dbReference type="InterPro" id="IPR049326">
    <property type="entry name" value="Rhodopsin_dom_fungi"/>
</dbReference>
<comment type="similarity">
    <text evidence="5">Belongs to the SAT4 family.</text>
</comment>
<comment type="subcellular location">
    <subcellularLocation>
        <location evidence="1">Membrane</location>
        <topology evidence="1">Multi-pass membrane protein</topology>
    </subcellularLocation>
</comment>
<evidence type="ECO:0000256" key="4">
    <source>
        <dbReference type="ARBA" id="ARBA00023136"/>
    </source>
</evidence>
<keyword evidence="7" id="KW-0732">Signal</keyword>
<gene>
    <name evidence="9" type="ORF">BD289DRAFT_215986</name>
</gene>
<feature type="transmembrane region" description="Helical" evidence="6">
    <location>
        <begin position="136"/>
        <end position="157"/>
    </location>
</feature>
<keyword evidence="2 6" id="KW-0812">Transmembrane</keyword>
<dbReference type="EMBL" id="KZ678420">
    <property type="protein sequence ID" value="PSR90370.1"/>
    <property type="molecule type" value="Genomic_DNA"/>
</dbReference>
<dbReference type="OrthoDB" id="5022096at2759"/>
<feature type="domain" description="Rhodopsin" evidence="8">
    <location>
        <begin position="120"/>
        <end position="259"/>
    </location>
</feature>
<dbReference type="AlphaFoldDB" id="A0A2T3AB81"/>
<protein>
    <recommendedName>
        <fullName evidence="8">Rhodopsin domain-containing protein</fullName>
    </recommendedName>
</protein>
<feature type="transmembrane region" description="Helical" evidence="6">
    <location>
        <begin position="103"/>
        <end position="124"/>
    </location>
</feature>
<keyword evidence="10" id="KW-1185">Reference proteome</keyword>
<keyword evidence="4 6" id="KW-0472">Membrane</keyword>
<feature type="signal peptide" evidence="7">
    <location>
        <begin position="1"/>
        <end position="19"/>
    </location>
</feature>
<evidence type="ECO:0000256" key="2">
    <source>
        <dbReference type="ARBA" id="ARBA00022692"/>
    </source>
</evidence>
<evidence type="ECO:0000256" key="7">
    <source>
        <dbReference type="SAM" id="SignalP"/>
    </source>
</evidence>
<evidence type="ECO:0000313" key="9">
    <source>
        <dbReference type="EMBL" id="PSR90370.1"/>
    </source>
</evidence>
<organism evidence="9 10">
    <name type="scientific">Coniella lustricola</name>
    <dbReference type="NCBI Taxonomy" id="2025994"/>
    <lineage>
        <taxon>Eukaryota</taxon>
        <taxon>Fungi</taxon>
        <taxon>Dikarya</taxon>
        <taxon>Ascomycota</taxon>
        <taxon>Pezizomycotina</taxon>
        <taxon>Sordariomycetes</taxon>
        <taxon>Sordariomycetidae</taxon>
        <taxon>Diaporthales</taxon>
        <taxon>Schizoparmaceae</taxon>
        <taxon>Coniella</taxon>
    </lineage>
</organism>
<feature type="chain" id="PRO_5015449815" description="Rhodopsin domain-containing protein" evidence="7">
    <location>
        <begin position="20"/>
        <end position="268"/>
    </location>
</feature>
<dbReference type="GO" id="GO:0016020">
    <property type="term" value="C:membrane"/>
    <property type="evidence" value="ECO:0007669"/>
    <property type="project" value="UniProtKB-SubCell"/>
</dbReference>
<evidence type="ECO:0000259" key="8">
    <source>
        <dbReference type="Pfam" id="PF20684"/>
    </source>
</evidence>
<sequence>MAGCLAWLLEICLIPSQSCHSFARGSFFPSMLLYRSFYLFQTSIRYQYLAFQIHLRAHFHNLSWCFPEVGSMTYSMDASTSLTDLQVQADDSSAIVAGNGVELLSISGTLLGLASFVVLLRCWARQVMLRTFGWDDAAMILALCMAILGFVFFVKLVQAGDGKQANLLSASAQQEFKFSEVMIGVCCVVGICLVKISVGFFLLRFLQTRSLKRLVVGFIAFIFVYMIYSIFTFVLMCRPTNSYWDDSVPGTCWSAATLTVVGNLNAGT</sequence>
<proteinExistence type="inferred from homology"/>
<dbReference type="InterPro" id="IPR052337">
    <property type="entry name" value="SAT4-like"/>
</dbReference>
<reference evidence="9 10" key="1">
    <citation type="journal article" date="2018" name="Mycol. Prog.">
        <title>Coniella lustricola, a new species from submerged detritus.</title>
        <authorList>
            <person name="Raudabaugh D.B."/>
            <person name="Iturriaga T."/>
            <person name="Carver A."/>
            <person name="Mondo S."/>
            <person name="Pangilinan J."/>
            <person name="Lipzen A."/>
            <person name="He G."/>
            <person name="Amirebrahimi M."/>
            <person name="Grigoriev I.V."/>
            <person name="Miller A.N."/>
        </authorList>
    </citation>
    <scope>NUCLEOTIDE SEQUENCE [LARGE SCALE GENOMIC DNA]</scope>
    <source>
        <strain evidence="9 10">B22-T-1</strain>
    </source>
</reference>
<dbReference type="Pfam" id="PF20684">
    <property type="entry name" value="Fung_rhodopsin"/>
    <property type="match status" value="1"/>
</dbReference>